<dbReference type="AlphaFoldDB" id="A0A239I5D4"/>
<feature type="region of interest" description="Disordered" evidence="1">
    <location>
        <begin position="1"/>
        <end position="92"/>
    </location>
</feature>
<dbReference type="EMBL" id="FZNR01000027">
    <property type="protein sequence ID" value="SNS89086.1"/>
    <property type="molecule type" value="Genomic_DNA"/>
</dbReference>
<sequence length="348" mass="40212">MGATRYRPSFPQGYGRGRRCPGRSCSRRGKGYGRRSFTRTRSRNGRGYGRRRLRRTGSGRGKGRSRPLRGRRRSRSRYGNDGARRRWPGPLGWRPQRVVLGRVLPGHRGLRPCRRGVHRARGCVGHGHDGFRGPRRRLSGRCRPWGLAGPHGTLSDRRSAREIGAPRGRSRGLRSAWARVRGPRVGQPCGGSRRRLSLRLGSWRSLLRLETRRSLLRLGSWRRLSLRLGSWRSLLRLGHWRRLLRLGRWRRPSSGLRSRGRLRRRGRRPGPGGRRVPWPRLPFDLVALRIHSHLPPMPGRTILVKRLDKPETKSHIWHVRPAVPQRGPGWQAGSRSWNRVRTLLHTSY</sequence>
<feature type="region of interest" description="Disordered" evidence="1">
    <location>
        <begin position="253"/>
        <end position="275"/>
    </location>
</feature>
<organism evidence="2 3">
    <name type="scientific">Actinoplanes regularis</name>
    <dbReference type="NCBI Taxonomy" id="52697"/>
    <lineage>
        <taxon>Bacteria</taxon>
        <taxon>Bacillati</taxon>
        <taxon>Actinomycetota</taxon>
        <taxon>Actinomycetes</taxon>
        <taxon>Micromonosporales</taxon>
        <taxon>Micromonosporaceae</taxon>
        <taxon>Actinoplanes</taxon>
    </lineage>
</organism>
<protein>
    <submittedName>
        <fullName evidence="2">Uncharacterized protein</fullName>
    </submittedName>
</protein>
<reference evidence="2 3" key="1">
    <citation type="submission" date="2017-06" db="EMBL/GenBank/DDBJ databases">
        <authorList>
            <person name="Kim H.J."/>
            <person name="Triplett B.A."/>
        </authorList>
    </citation>
    <scope>NUCLEOTIDE SEQUENCE [LARGE SCALE GENOMIC DNA]</scope>
    <source>
        <strain evidence="2 3">DSM 43151</strain>
    </source>
</reference>
<keyword evidence="3" id="KW-1185">Reference proteome</keyword>
<evidence type="ECO:0000313" key="2">
    <source>
        <dbReference type="EMBL" id="SNS89086.1"/>
    </source>
</evidence>
<proteinExistence type="predicted"/>
<accession>A0A239I5D4</accession>
<gene>
    <name evidence="2" type="ORF">SAMN06264365_127106</name>
</gene>
<name>A0A239I5D4_9ACTN</name>
<dbReference type="Proteomes" id="UP000198415">
    <property type="component" value="Unassembled WGS sequence"/>
</dbReference>
<evidence type="ECO:0000256" key="1">
    <source>
        <dbReference type="SAM" id="MobiDB-lite"/>
    </source>
</evidence>
<feature type="compositionally biased region" description="Basic residues" evidence="1">
    <location>
        <begin position="258"/>
        <end position="268"/>
    </location>
</feature>
<feature type="compositionally biased region" description="Basic residues" evidence="1">
    <location>
        <begin position="16"/>
        <end position="76"/>
    </location>
</feature>
<evidence type="ECO:0000313" key="3">
    <source>
        <dbReference type="Proteomes" id="UP000198415"/>
    </source>
</evidence>